<gene>
    <name evidence="6 10" type="primary">hflX</name>
    <name evidence="10" type="ORF">IAA07_05915</name>
</gene>
<organism evidence="10 11">
    <name type="scientific">Candidatus Lachnoclostridium stercoravium</name>
    <dbReference type="NCBI Taxonomy" id="2838633"/>
    <lineage>
        <taxon>Bacteria</taxon>
        <taxon>Bacillati</taxon>
        <taxon>Bacillota</taxon>
        <taxon>Clostridia</taxon>
        <taxon>Lachnospirales</taxon>
        <taxon>Lachnospiraceae</taxon>
    </lineage>
</organism>
<dbReference type="Pfam" id="PF01926">
    <property type="entry name" value="MMR_HSR1"/>
    <property type="match status" value="1"/>
</dbReference>
<dbReference type="InterPro" id="IPR032305">
    <property type="entry name" value="GTP-bd_M"/>
</dbReference>
<feature type="binding site" evidence="8">
    <location>
        <position position="235"/>
    </location>
    <ligand>
        <name>Mg(2+)</name>
        <dbReference type="ChEBI" id="CHEBI:18420"/>
    </ligand>
</feature>
<evidence type="ECO:0000256" key="1">
    <source>
        <dbReference type="ARBA" id="ARBA00022490"/>
    </source>
</evidence>
<dbReference type="PIRSF" id="PIRSF006809">
    <property type="entry name" value="GTP-binding_hflX_prd"/>
    <property type="match status" value="1"/>
</dbReference>
<comment type="subunit">
    <text evidence="6">Monomer. Associates with the 50S ribosomal subunit.</text>
</comment>
<comment type="function">
    <text evidence="6">GTPase that associates with the 50S ribosomal subunit and may have a role during protein synthesis or ribosome biogenesis.</text>
</comment>
<reference evidence="10" key="1">
    <citation type="journal article" date="2021" name="PeerJ">
        <title>Extensive microbial diversity within the chicken gut microbiome revealed by metagenomics and culture.</title>
        <authorList>
            <person name="Gilroy R."/>
            <person name="Ravi A."/>
            <person name="Getino M."/>
            <person name="Pursley I."/>
            <person name="Horton D.L."/>
            <person name="Alikhan N.F."/>
            <person name="Baker D."/>
            <person name="Gharbi K."/>
            <person name="Hall N."/>
            <person name="Watson M."/>
            <person name="Adriaenssens E.M."/>
            <person name="Foster-Nyarko E."/>
            <person name="Jarju S."/>
            <person name="Secka A."/>
            <person name="Antonio M."/>
            <person name="Oren A."/>
            <person name="Chaudhuri R.R."/>
            <person name="La Ragione R."/>
            <person name="Hildebrand F."/>
            <person name="Pallen M.J."/>
        </authorList>
    </citation>
    <scope>NUCLEOTIDE SEQUENCE</scope>
    <source>
        <strain evidence="10">CHK178-16964</strain>
    </source>
</reference>
<dbReference type="Gene3D" id="3.40.50.300">
    <property type="entry name" value="P-loop containing nucleotide triphosphate hydrolases"/>
    <property type="match status" value="1"/>
</dbReference>
<dbReference type="FunFam" id="3.40.50.11060:FF:000001">
    <property type="entry name" value="GTPase HflX"/>
    <property type="match status" value="1"/>
</dbReference>
<dbReference type="InterPro" id="IPR025121">
    <property type="entry name" value="GTPase_HflX_N"/>
</dbReference>
<dbReference type="InterPro" id="IPR030394">
    <property type="entry name" value="G_HFLX_dom"/>
</dbReference>
<dbReference type="Gene3D" id="6.10.250.2860">
    <property type="match status" value="1"/>
</dbReference>
<keyword evidence="1 6" id="KW-0963">Cytoplasm</keyword>
<dbReference type="PRINTS" id="PR00326">
    <property type="entry name" value="GTP1OBG"/>
</dbReference>
<dbReference type="GO" id="GO:0043022">
    <property type="term" value="F:ribosome binding"/>
    <property type="evidence" value="ECO:0007669"/>
    <property type="project" value="TreeGrafter"/>
</dbReference>
<reference evidence="10" key="2">
    <citation type="submission" date="2021-04" db="EMBL/GenBank/DDBJ databases">
        <authorList>
            <person name="Gilroy R."/>
        </authorList>
    </citation>
    <scope>NUCLEOTIDE SEQUENCE</scope>
    <source>
        <strain evidence="10">CHK178-16964</strain>
    </source>
</reference>
<accession>A0A9D2HHY1</accession>
<dbReference type="CDD" id="cd01878">
    <property type="entry name" value="HflX"/>
    <property type="match status" value="1"/>
</dbReference>
<evidence type="ECO:0000256" key="3">
    <source>
        <dbReference type="ARBA" id="ARBA00022741"/>
    </source>
</evidence>
<evidence type="ECO:0000313" key="10">
    <source>
        <dbReference type="EMBL" id="HJA71105.1"/>
    </source>
</evidence>
<dbReference type="InterPro" id="IPR042108">
    <property type="entry name" value="GTPase_HflX_N_sf"/>
</dbReference>
<evidence type="ECO:0000256" key="6">
    <source>
        <dbReference type="HAMAP-Rule" id="MF_00900"/>
    </source>
</evidence>
<dbReference type="NCBIfam" id="TIGR00231">
    <property type="entry name" value="small_GTP"/>
    <property type="match status" value="1"/>
</dbReference>
<name>A0A9D2HHY1_9FIRM</name>
<feature type="binding site" evidence="7">
    <location>
        <begin position="255"/>
        <end position="258"/>
    </location>
    <ligand>
        <name>GTP</name>
        <dbReference type="ChEBI" id="CHEBI:37565"/>
    </ligand>
</feature>
<comment type="caution">
    <text evidence="10">The sequence shown here is derived from an EMBL/GenBank/DDBJ whole genome shotgun (WGS) entry which is preliminary data.</text>
</comment>
<dbReference type="InterPro" id="IPR005225">
    <property type="entry name" value="Small_GTP-bd"/>
</dbReference>
<dbReference type="Gene3D" id="3.40.50.11060">
    <property type="entry name" value="GTPase HflX, N-terminal domain"/>
    <property type="match status" value="1"/>
</dbReference>
<keyword evidence="5 6" id="KW-0342">GTP-binding</keyword>
<evidence type="ECO:0000256" key="2">
    <source>
        <dbReference type="ARBA" id="ARBA00022723"/>
    </source>
</evidence>
<feature type="binding site" evidence="7">
    <location>
        <begin position="321"/>
        <end position="324"/>
    </location>
    <ligand>
        <name>GTP</name>
        <dbReference type="ChEBI" id="CHEBI:37565"/>
    </ligand>
</feature>
<dbReference type="Pfam" id="PF13167">
    <property type="entry name" value="GTP-bdg_N"/>
    <property type="match status" value="1"/>
</dbReference>
<comment type="subcellular location">
    <subcellularLocation>
        <location evidence="6">Cytoplasm</location>
    </subcellularLocation>
    <text evidence="6">May associate with membranes.</text>
</comment>
<feature type="domain" description="Hflx-type G" evidence="9">
    <location>
        <begin position="202"/>
        <end position="366"/>
    </location>
</feature>
<dbReference type="PANTHER" id="PTHR10229:SF0">
    <property type="entry name" value="GTP-BINDING PROTEIN 6-RELATED"/>
    <property type="match status" value="1"/>
</dbReference>
<feature type="binding site" evidence="7">
    <location>
        <begin position="233"/>
        <end position="237"/>
    </location>
    <ligand>
        <name>GTP</name>
        <dbReference type="ChEBI" id="CHEBI:37565"/>
    </ligand>
</feature>
<proteinExistence type="inferred from homology"/>
<dbReference type="GO" id="GO:0046872">
    <property type="term" value="F:metal ion binding"/>
    <property type="evidence" value="ECO:0007669"/>
    <property type="project" value="UniProtKB-KW"/>
</dbReference>
<dbReference type="Pfam" id="PF16360">
    <property type="entry name" value="GTP-bdg_M"/>
    <property type="match status" value="1"/>
</dbReference>
<evidence type="ECO:0000259" key="9">
    <source>
        <dbReference type="PROSITE" id="PS51705"/>
    </source>
</evidence>
<dbReference type="PROSITE" id="PS51705">
    <property type="entry name" value="G_HFLX"/>
    <property type="match status" value="1"/>
</dbReference>
<comment type="cofactor">
    <cofactor evidence="8">
        <name>Mg(2+)</name>
        <dbReference type="ChEBI" id="CHEBI:18420"/>
    </cofactor>
</comment>
<evidence type="ECO:0000256" key="7">
    <source>
        <dbReference type="PIRSR" id="PIRSR006809-1"/>
    </source>
</evidence>
<keyword evidence="3 6" id="KW-0547">Nucleotide-binding</keyword>
<feature type="binding site" evidence="7">
    <location>
        <begin position="208"/>
        <end position="215"/>
    </location>
    <ligand>
        <name>GTP</name>
        <dbReference type="ChEBI" id="CHEBI:37565"/>
    </ligand>
</feature>
<dbReference type="EMBL" id="DWZA01000053">
    <property type="protein sequence ID" value="HJA71105.1"/>
    <property type="molecule type" value="Genomic_DNA"/>
</dbReference>
<dbReference type="InterPro" id="IPR016496">
    <property type="entry name" value="GTPase_HflX"/>
</dbReference>
<dbReference type="InterPro" id="IPR027417">
    <property type="entry name" value="P-loop_NTPase"/>
</dbReference>
<sequence length="417" mass="46507">MAETIEIREIEERVILVGVSTREGDDTEASLDELEELADTAGAATLEKIIQNRESVHPGTYLGKGKIEEVRERIEELGATGVICDDELSPAQMRNLEEALETKVMDRTMVILDIFAKHASTKEGKIQVELAQLKYRAARLVGLRSSLSRLGGGIGTRGPGETKLEVDRRRIHDRIGQLKAELEDVKRHRETARQKRSKNHVTVAAIVGYTNAGKSTLLNKLTGTGVLAEDKLFATLDPTTRNLKLPGGQEILLTDTVGFIRKLPHHLIEAFKSTLEEAKYADIILHVVDCSNPQMDMQMYVVYDTLKQLGVENKEIITVFNKIDAAGTDRILKDLSSDYQVKISAKTGQGLEELTDLLETILRSRKVYLEQVYDYKDAGKIQLIRKYGELLSEEYTEEGIAIKAYVPAELFTSVLPS</sequence>
<evidence type="ECO:0000313" key="11">
    <source>
        <dbReference type="Proteomes" id="UP000823900"/>
    </source>
</evidence>
<dbReference type="GO" id="GO:0003924">
    <property type="term" value="F:GTPase activity"/>
    <property type="evidence" value="ECO:0007669"/>
    <property type="project" value="UniProtKB-UniRule"/>
</dbReference>
<protein>
    <recommendedName>
        <fullName evidence="6">GTPase HflX</fullName>
    </recommendedName>
    <alternativeName>
        <fullName evidence="6">GTP-binding protein HflX</fullName>
    </alternativeName>
</protein>
<dbReference type="NCBIfam" id="TIGR03156">
    <property type="entry name" value="GTP_HflX"/>
    <property type="match status" value="1"/>
</dbReference>
<evidence type="ECO:0000256" key="4">
    <source>
        <dbReference type="ARBA" id="ARBA00022842"/>
    </source>
</evidence>
<dbReference type="InterPro" id="IPR006073">
    <property type="entry name" value="GTP-bd"/>
</dbReference>
<dbReference type="GO" id="GO:0005737">
    <property type="term" value="C:cytoplasm"/>
    <property type="evidence" value="ECO:0007669"/>
    <property type="project" value="UniProtKB-SubCell"/>
</dbReference>
<keyword evidence="4 8" id="KW-0460">Magnesium</keyword>
<feature type="binding site" evidence="8">
    <location>
        <position position="215"/>
    </location>
    <ligand>
        <name>Mg(2+)</name>
        <dbReference type="ChEBI" id="CHEBI:18420"/>
    </ligand>
</feature>
<feature type="binding site" evidence="7">
    <location>
        <begin position="344"/>
        <end position="346"/>
    </location>
    <ligand>
        <name>GTP</name>
        <dbReference type="ChEBI" id="CHEBI:37565"/>
    </ligand>
</feature>
<dbReference type="Proteomes" id="UP000823900">
    <property type="component" value="Unassembled WGS sequence"/>
</dbReference>
<evidence type="ECO:0000256" key="5">
    <source>
        <dbReference type="ARBA" id="ARBA00023134"/>
    </source>
</evidence>
<dbReference type="PANTHER" id="PTHR10229">
    <property type="entry name" value="GTP-BINDING PROTEIN HFLX"/>
    <property type="match status" value="1"/>
</dbReference>
<comment type="similarity">
    <text evidence="6">Belongs to the TRAFAC class OBG-HflX-like GTPase superfamily. HflX GTPase family.</text>
</comment>
<keyword evidence="2 8" id="KW-0479">Metal-binding</keyword>
<dbReference type="GO" id="GO:0005525">
    <property type="term" value="F:GTP binding"/>
    <property type="evidence" value="ECO:0007669"/>
    <property type="project" value="UniProtKB-UniRule"/>
</dbReference>
<dbReference type="HAMAP" id="MF_00900">
    <property type="entry name" value="GTPase_HflX"/>
    <property type="match status" value="1"/>
</dbReference>
<dbReference type="AlphaFoldDB" id="A0A9D2HHY1"/>
<dbReference type="SUPFAM" id="SSF52540">
    <property type="entry name" value="P-loop containing nucleoside triphosphate hydrolases"/>
    <property type="match status" value="1"/>
</dbReference>
<evidence type="ECO:0000256" key="8">
    <source>
        <dbReference type="PIRSR" id="PIRSR006809-2"/>
    </source>
</evidence>